<evidence type="ECO:0000259" key="1">
    <source>
        <dbReference type="PROSITE" id="PS50222"/>
    </source>
</evidence>
<accession>A0A1T5KNI3</accession>
<dbReference type="EMBL" id="FUZT01000004">
    <property type="protein sequence ID" value="SKC64838.1"/>
    <property type="molecule type" value="Genomic_DNA"/>
</dbReference>
<dbReference type="InterPro" id="IPR002048">
    <property type="entry name" value="EF_hand_dom"/>
</dbReference>
<dbReference type="AlphaFoldDB" id="A0A1T5KNI3"/>
<dbReference type="Proteomes" id="UP000190285">
    <property type="component" value="Unassembled WGS sequence"/>
</dbReference>
<dbReference type="SMART" id="SM00909">
    <property type="entry name" value="Germane"/>
    <property type="match status" value="1"/>
</dbReference>
<dbReference type="Pfam" id="PF10646">
    <property type="entry name" value="Germane"/>
    <property type="match status" value="1"/>
</dbReference>
<protein>
    <submittedName>
        <fullName evidence="2">Sporulation and spore germination</fullName>
    </submittedName>
</protein>
<dbReference type="GO" id="GO:0005509">
    <property type="term" value="F:calcium ion binding"/>
    <property type="evidence" value="ECO:0007669"/>
    <property type="project" value="InterPro"/>
</dbReference>
<evidence type="ECO:0000313" key="3">
    <source>
        <dbReference type="Proteomes" id="UP000190285"/>
    </source>
</evidence>
<evidence type="ECO:0000313" key="2">
    <source>
        <dbReference type="EMBL" id="SKC64838.1"/>
    </source>
</evidence>
<sequence>MKSFYRLYVFLLIFCGIILFAVTFREDISISENVRPIPPVPEEIKSTFKLYFVNDNSLAVENRAVTTKNMSFEKVIVEELINGPRNKTLAATIPEDTRLLSIETIENICYVNFSSEYIKNNKLRELGEPLVIWSLVNSLTQLDYIQKVQILVEGEKIEFLDDEDLLNQPFSRNEELIQKRNVTHFTIVKDFLDSLLMERYDRAYSMLDKESRMRIGFQEFITFMSEYIKELRGYEIVLYNTQKYSDKTIILLKYSKDNTNEEIGFYQAWKLIEVNDEIKIVLGDKEDYINSLY</sequence>
<proteinExistence type="predicted"/>
<gene>
    <name evidence="2" type="ORF">SAMN02194393_01965</name>
</gene>
<dbReference type="RefSeq" id="WP_170917344.1">
    <property type="nucleotide sequence ID" value="NZ_FUZT01000004.1"/>
</dbReference>
<name>A0A1T5KNI3_9FIRM</name>
<dbReference type="PROSITE" id="PS50222">
    <property type="entry name" value="EF_HAND_2"/>
    <property type="match status" value="1"/>
</dbReference>
<dbReference type="STRING" id="36842.SAMN02194393_01965"/>
<feature type="domain" description="EF-hand" evidence="1">
    <location>
        <begin position="195"/>
        <end position="230"/>
    </location>
</feature>
<organism evidence="2 3">
    <name type="scientific">Maledivibacter halophilus</name>
    <dbReference type="NCBI Taxonomy" id="36842"/>
    <lineage>
        <taxon>Bacteria</taxon>
        <taxon>Bacillati</taxon>
        <taxon>Bacillota</taxon>
        <taxon>Clostridia</taxon>
        <taxon>Peptostreptococcales</taxon>
        <taxon>Caminicellaceae</taxon>
        <taxon>Maledivibacter</taxon>
    </lineage>
</organism>
<dbReference type="InterPro" id="IPR019606">
    <property type="entry name" value="GerMN"/>
</dbReference>
<keyword evidence="3" id="KW-1185">Reference proteome</keyword>
<reference evidence="2 3" key="1">
    <citation type="submission" date="2017-02" db="EMBL/GenBank/DDBJ databases">
        <authorList>
            <person name="Peterson S.W."/>
        </authorList>
    </citation>
    <scope>NUCLEOTIDE SEQUENCE [LARGE SCALE GENOMIC DNA]</scope>
    <source>
        <strain evidence="2 3">M1</strain>
    </source>
</reference>